<evidence type="ECO:0000313" key="6">
    <source>
        <dbReference type="Proteomes" id="UP000460318"/>
    </source>
</evidence>
<dbReference type="SMART" id="SM00400">
    <property type="entry name" value="ZnF_CHCC"/>
    <property type="match status" value="1"/>
</dbReference>
<keyword evidence="1" id="KW-0479">Metal-binding</keyword>
<evidence type="ECO:0000256" key="3">
    <source>
        <dbReference type="ARBA" id="ARBA00022833"/>
    </source>
</evidence>
<dbReference type="SUPFAM" id="SSF56731">
    <property type="entry name" value="DNA primase core"/>
    <property type="match status" value="1"/>
</dbReference>
<dbReference type="Pfam" id="PF13155">
    <property type="entry name" value="Toprim_2"/>
    <property type="match status" value="1"/>
</dbReference>
<evidence type="ECO:0000259" key="4">
    <source>
        <dbReference type="SMART" id="SM00400"/>
    </source>
</evidence>
<accession>A0A7X3LH15</accession>
<dbReference type="SUPFAM" id="SSF57783">
    <property type="entry name" value="Zinc beta-ribbon"/>
    <property type="match status" value="1"/>
</dbReference>
<reference evidence="5 6" key="1">
    <citation type="submission" date="2019-12" db="EMBL/GenBank/DDBJ databases">
        <title>Paenibacillus sp. nov., an endophytic bacterium isolated from the stem of Dendrobium.</title>
        <authorList>
            <person name="Zhao R."/>
        </authorList>
    </citation>
    <scope>NUCLEOTIDE SEQUENCE [LARGE SCALE GENOMIC DNA]</scope>
    <source>
        <strain evidence="5 6">HJL G12</strain>
    </source>
</reference>
<dbReference type="Proteomes" id="UP000460318">
    <property type="component" value="Unassembled WGS sequence"/>
</dbReference>
<gene>
    <name evidence="5" type="ORF">GRF59_05470</name>
</gene>
<dbReference type="InterPro" id="IPR034154">
    <property type="entry name" value="TOPRIM_DnaG/twinkle"/>
</dbReference>
<dbReference type="PANTHER" id="PTHR30313">
    <property type="entry name" value="DNA PRIMASE"/>
    <property type="match status" value="1"/>
</dbReference>
<dbReference type="InterPro" id="IPR050219">
    <property type="entry name" value="DnaG_primase"/>
</dbReference>
<dbReference type="PANTHER" id="PTHR30313:SF2">
    <property type="entry name" value="DNA PRIMASE"/>
    <property type="match status" value="1"/>
</dbReference>
<dbReference type="GO" id="GO:0003899">
    <property type="term" value="F:DNA-directed RNA polymerase activity"/>
    <property type="evidence" value="ECO:0007669"/>
    <property type="project" value="InterPro"/>
</dbReference>
<proteinExistence type="predicted"/>
<comment type="caution">
    <text evidence="5">The sequence shown here is derived from an EMBL/GenBank/DDBJ whole genome shotgun (WGS) entry which is preliminary data.</text>
</comment>
<evidence type="ECO:0000256" key="1">
    <source>
        <dbReference type="ARBA" id="ARBA00022723"/>
    </source>
</evidence>
<organism evidence="5 6">
    <name type="scientific">Paenibacillus dendrobii</name>
    <dbReference type="NCBI Taxonomy" id="2691084"/>
    <lineage>
        <taxon>Bacteria</taxon>
        <taxon>Bacillati</taxon>
        <taxon>Bacillota</taxon>
        <taxon>Bacilli</taxon>
        <taxon>Bacillales</taxon>
        <taxon>Paenibacillaceae</taxon>
        <taxon>Paenibacillus</taxon>
    </lineage>
</organism>
<evidence type="ECO:0000256" key="2">
    <source>
        <dbReference type="ARBA" id="ARBA00022771"/>
    </source>
</evidence>
<dbReference type="GO" id="GO:0006269">
    <property type="term" value="P:DNA replication, synthesis of primer"/>
    <property type="evidence" value="ECO:0007669"/>
    <property type="project" value="TreeGrafter"/>
</dbReference>
<evidence type="ECO:0000313" key="5">
    <source>
        <dbReference type="EMBL" id="MWV43073.1"/>
    </source>
</evidence>
<sequence>MIEELRFLYQHQTRYANNPKALTGINCTNDWIMCCCPIHTESRPSFGISRIPPYHCNCFVCGYLGTIDILIENVLGLEAGEGVKILLSSNVIEEKYSTFDIVEFIENRRNSYEIPHLDEGVLQNIKDSREKNESIYRSGIEYMKQRGFDDHTLSTYEICVDTITKTIVFPQRTRTGHLRFIQKRKIGGNDHGAKFINEGMGIKKDIVFGLHFFNKLKTTAKRIAKVRLVESPTDCMSNYQVGIPAISINGRILFRNQVREIQLAGITEVDLMLDNDIAGDKGMDHAAGLLDRAGLVVNRVRYPDFPMLKDSNELFQAGYLDKLETHNVNLIGSLFK</sequence>
<dbReference type="GO" id="GO:0003677">
    <property type="term" value="F:DNA binding"/>
    <property type="evidence" value="ECO:0007669"/>
    <property type="project" value="InterPro"/>
</dbReference>
<dbReference type="InterPro" id="IPR036977">
    <property type="entry name" value="DNA_primase_Znf_CHC2"/>
</dbReference>
<dbReference type="GO" id="GO:0005737">
    <property type="term" value="C:cytoplasm"/>
    <property type="evidence" value="ECO:0007669"/>
    <property type="project" value="TreeGrafter"/>
</dbReference>
<name>A0A7X3LH15_9BACL</name>
<dbReference type="EMBL" id="WUBI01000001">
    <property type="protein sequence ID" value="MWV43073.1"/>
    <property type="molecule type" value="Genomic_DNA"/>
</dbReference>
<feature type="domain" description="Zinc finger CHC2-type" evidence="4">
    <location>
        <begin position="32"/>
        <end position="87"/>
    </location>
</feature>
<dbReference type="Gene3D" id="3.90.580.10">
    <property type="entry name" value="Zinc finger, CHC2-type domain"/>
    <property type="match status" value="1"/>
</dbReference>
<dbReference type="GO" id="GO:0008270">
    <property type="term" value="F:zinc ion binding"/>
    <property type="evidence" value="ECO:0007669"/>
    <property type="project" value="UniProtKB-KW"/>
</dbReference>
<protein>
    <submittedName>
        <fullName evidence="5">Toprim domain-containing protein</fullName>
    </submittedName>
</protein>
<keyword evidence="3" id="KW-0862">Zinc</keyword>
<keyword evidence="6" id="KW-1185">Reference proteome</keyword>
<dbReference type="CDD" id="cd01029">
    <property type="entry name" value="TOPRIM_primases"/>
    <property type="match status" value="1"/>
</dbReference>
<dbReference type="AlphaFoldDB" id="A0A7X3LH15"/>
<dbReference type="InterPro" id="IPR002694">
    <property type="entry name" value="Znf_CHC2"/>
</dbReference>
<dbReference type="Gene3D" id="3.40.1360.10">
    <property type="match status" value="1"/>
</dbReference>
<keyword evidence="2" id="KW-0863">Zinc-finger</keyword>